<sequence length="54" mass="6140">MNLGFSSILAFFSHMSKQISNFNIVFPIRFHCSYCVAITVPLLLLGLFITVHNH</sequence>
<dbReference type="EMBL" id="GBRH01227021">
    <property type="protein sequence ID" value="JAD70874.1"/>
    <property type="molecule type" value="Transcribed_RNA"/>
</dbReference>
<feature type="transmembrane region" description="Helical" evidence="1">
    <location>
        <begin position="28"/>
        <end position="51"/>
    </location>
</feature>
<keyword evidence="1" id="KW-1133">Transmembrane helix</keyword>
<evidence type="ECO:0000313" key="2">
    <source>
        <dbReference type="EMBL" id="JAD70874.1"/>
    </source>
</evidence>
<protein>
    <submittedName>
        <fullName evidence="2">Uncharacterized protein</fullName>
    </submittedName>
</protein>
<dbReference type="AlphaFoldDB" id="A0A0A9C3I7"/>
<organism evidence="2">
    <name type="scientific">Arundo donax</name>
    <name type="common">Giant reed</name>
    <name type="synonym">Donax arundinaceus</name>
    <dbReference type="NCBI Taxonomy" id="35708"/>
    <lineage>
        <taxon>Eukaryota</taxon>
        <taxon>Viridiplantae</taxon>
        <taxon>Streptophyta</taxon>
        <taxon>Embryophyta</taxon>
        <taxon>Tracheophyta</taxon>
        <taxon>Spermatophyta</taxon>
        <taxon>Magnoliopsida</taxon>
        <taxon>Liliopsida</taxon>
        <taxon>Poales</taxon>
        <taxon>Poaceae</taxon>
        <taxon>PACMAD clade</taxon>
        <taxon>Arundinoideae</taxon>
        <taxon>Arundineae</taxon>
        <taxon>Arundo</taxon>
    </lineage>
</organism>
<keyword evidence="1" id="KW-0472">Membrane</keyword>
<reference evidence="2" key="1">
    <citation type="submission" date="2014-09" db="EMBL/GenBank/DDBJ databases">
        <authorList>
            <person name="Magalhaes I.L.F."/>
            <person name="Oliveira U."/>
            <person name="Santos F.R."/>
            <person name="Vidigal T.H.D.A."/>
            <person name="Brescovit A.D."/>
            <person name="Santos A.J."/>
        </authorList>
    </citation>
    <scope>NUCLEOTIDE SEQUENCE</scope>
    <source>
        <tissue evidence="2">Shoot tissue taken approximately 20 cm above the soil surface</tissue>
    </source>
</reference>
<keyword evidence="1" id="KW-0812">Transmembrane</keyword>
<proteinExistence type="predicted"/>
<evidence type="ECO:0000256" key="1">
    <source>
        <dbReference type="SAM" id="Phobius"/>
    </source>
</evidence>
<reference evidence="2" key="2">
    <citation type="journal article" date="2015" name="Data Brief">
        <title>Shoot transcriptome of the giant reed, Arundo donax.</title>
        <authorList>
            <person name="Barrero R.A."/>
            <person name="Guerrero F.D."/>
            <person name="Moolhuijzen P."/>
            <person name="Goolsby J.A."/>
            <person name="Tidwell J."/>
            <person name="Bellgard S.E."/>
            <person name="Bellgard M.I."/>
        </authorList>
    </citation>
    <scope>NUCLEOTIDE SEQUENCE</scope>
    <source>
        <tissue evidence="2">Shoot tissue taken approximately 20 cm above the soil surface</tissue>
    </source>
</reference>
<accession>A0A0A9C3I7</accession>
<name>A0A0A9C3I7_ARUDO</name>